<dbReference type="AlphaFoldDB" id="A0A0H4PWH3"/>
<dbReference type="STRING" id="320787.CA2015_3337"/>
<evidence type="ECO:0000313" key="1">
    <source>
        <dbReference type="EMBL" id="AKP52727.1"/>
    </source>
</evidence>
<dbReference type="RefSeq" id="WP_048642916.1">
    <property type="nucleotide sequence ID" value="NZ_CP012040.1"/>
</dbReference>
<dbReference type="EMBL" id="CP012040">
    <property type="protein sequence ID" value="AKP52727.1"/>
    <property type="molecule type" value="Genomic_DNA"/>
</dbReference>
<dbReference type="OrthoDB" id="69438at2"/>
<dbReference type="PATRIC" id="fig|320787.5.peg.3645"/>
<proteinExistence type="predicted"/>
<keyword evidence="2" id="KW-1185">Reference proteome</keyword>
<evidence type="ECO:0000313" key="2">
    <source>
        <dbReference type="Proteomes" id="UP000036520"/>
    </source>
</evidence>
<reference evidence="1 2" key="1">
    <citation type="submission" date="2015-07" db="EMBL/GenBank/DDBJ databases">
        <authorList>
            <person name="Kim K.M."/>
        </authorList>
    </citation>
    <scope>NUCLEOTIDE SEQUENCE [LARGE SCALE GENOMIC DNA]</scope>
    <source>
        <strain evidence="1 2">KCTC 12363</strain>
    </source>
</reference>
<accession>A0A0H4PWH3</accession>
<organism evidence="1 2">
    <name type="scientific">Cyclobacterium amurskyense</name>
    <dbReference type="NCBI Taxonomy" id="320787"/>
    <lineage>
        <taxon>Bacteria</taxon>
        <taxon>Pseudomonadati</taxon>
        <taxon>Bacteroidota</taxon>
        <taxon>Cytophagia</taxon>
        <taxon>Cytophagales</taxon>
        <taxon>Cyclobacteriaceae</taxon>
        <taxon>Cyclobacterium</taxon>
    </lineage>
</organism>
<sequence>MCRYAMSSYKSHYACFACRKTFKRRLLEDILGGYSKGIQETPAKCPECGEIMADMGLDFEAPKKKDVNAWNHISNLYKVDITFHSCGCTGPGYIPNDTEALIKHLSKIKDTYLVHQHFWARRMSDPETQSEIARDKHQNGDFLYRIPIEMKKGTKNKPEYDAAKAQLYWNQKVAEIEKKIEIVNNTNAI</sequence>
<name>A0A0H4PWH3_9BACT</name>
<gene>
    <name evidence="1" type="ORF">CA2015_3337</name>
</gene>
<protein>
    <submittedName>
        <fullName evidence="1">Uncharacterized protein</fullName>
    </submittedName>
</protein>
<dbReference type="KEGG" id="camu:CA2015_3337"/>
<dbReference type="Proteomes" id="UP000036520">
    <property type="component" value="Chromosome"/>
</dbReference>